<dbReference type="AlphaFoldDB" id="A0AAQ3QEZ1"/>
<feature type="signal peptide" evidence="2">
    <location>
        <begin position="1"/>
        <end position="32"/>
    </location>
</feature>
<dbReference type="PANTHER" id="PTHR33935">
    <property type="entry name" value="OS10G0148100 PROTEIN"/>
    <property type="match status" value="1"/>
</dbReference>
<feature type="chain" id="PRO_5042812194" description="Proline-rich protein" evidence="2">
    <location>
        <begin position="33"/>
        <end position="358"/>
    </location>
</feature>
<evidence type="ECO:0000256" key="2">
    <source>
        <dbReference type="SAM" id="SignalP"/>
    </source>
</evidence>
<dbReference type="PANTHER" id="PTHR33935:SF22">
    <property type="entry name" value="OS10G0149400 PROTEIN"/>
    <property type="match status" value="1"/>
</dbReference>
<gene>
    <name evidence="3" type="ORF">Cni_G14656</name>
</gene>
<dbReference type="Proteomes" id="UP001327560">
    <property type="component" value="Chromosome 4"/>
</dbReference>
<reference evidence="3 4" key="1">
    <citation type="submission" date="2023-10" db="EMBL/GenBank/DDBJ databases">
        <title>Chromosome-scale genome assembly provides insights into flower coloration mechanisms of Canna indica.</title>
        <authorList>
            <person name="Li C."/>
        </authorList>
    </citation>
    <scope>NUCLEOTIDE SEQUENCE [LARGE SCALE GENOMIC DNA]</scope>
    <source>
        <tissue evidence="3">Flower</tissue>
    </source>
</reference>
<sequence>MGTPPPPLQRSISLGLCAVLLLMTCTFSNTTAAETETFATVVGTTECLDCEHKSIKNESAVKGLRVVIKCKVSSEKYETKAASELDSKGDFNVKLLSELLQVQDNGELKHECFAQLHSSPNAPCPGKNSGLNPNSKLILKSREKGRHTFVIAAGKLSFSSATCVSANFWPPYSDPWRKFPKYPLPPFKFLHKRYYPRPIYSPPVYTPPTYKPPSSGGSHHKPSAPVYKPPTPAYKPPSSGGGYNHKPPAPPVYKPPSRGGYYKPPTPVNKPPTGGYNKPTAPVHKPTPVKRRYHPIYKKLWPPIPQLPPFYHPHPKFYFPPIYKKPLPQFPGWPPYSHWHKYFHKPGHPPAKVHQPKP</sequence>
<accession>A0AAQ3QEZ1</accession>
<name>A0AAQ3QEZ1_9LILI</name>
<keyword evidence="4" id="KW-1185">Reference proteome</keyword>
<evidence type="ECO:0000256" key="1">
    <source>
        <dbReference type="SAM" id="MobiDB-lite"/>
    </source>
</evidence>
<proteinExistence type="predicted"/>
<feature type="region of interest" description="Disordered" evidence="1">
    <location>
        <begin position="210"/>
        <end position="288"/>
    </location>
</feature>
<dbReference type="EMBL" id="CP136893">
    <property type="protein sequence ID" value="WOL05925.1"/>
    <property type="molecule type" value="Genomic_DNA"/>
</dbReference>
<keyword evidence="2" id="KW-0732">Signal</keyword>
<evidence type="ECO:0008006" key="5">
    <source>
        <dbReference type="Google" id="ProtNLM"/>
    </source>
</evidence>
<evidence type="ECO:0000313" key="3">
    <source>
        <dbReference type="EMBL" id="WOL05925.1"/>
    </source>
</evidence>
<dbReference type="Pfam" id="PF01190">
    <property type="entry name" value="Pollen_Ole_e_1"/>
    <property type="match status" value="1"/>
</dbReference>
<evidence type="ECO:0000313" key="4">
    <source>
        <dbReference type="Proteomes" id="UP001327560"/>
    </source>
</evidence>
<organism evidence="3 4">
    <name type="scientific">Canna indica</name>
    <name type="common">Indian-shot</name>
    <dbReference type="NCBI Taxonomy" id="4628"/>
    <lineage>
        <taxon>Eukaryota</taxon>
        <taxon>Viridiplantae</taxon>
        <taxon>Streptophyta</taxon>
        <taxon>Embryophyta</taxon>
        <taxon>Tracheophyta</taxon>
        <taxon>Spermatophyta</taxon>
        <taxon>Magnoliopsida</taxon>
        <taxon>Liliopsida</taxon>
        <taxon>Zingiberales</taxon>
        <taxon>Cannaceae</taxon>
        <taxon>Canna</taxon>
    </lineage>
</organism>
<protein>
    <recommendedName>
        <fullName evidence="5">Proline-rich protein</fullName>
    </recommendedName>
</protein>